<dbReference type="Proteomes" id="UP000321746">
    <property type="component" value="Unassembled WGS sequence"/>
</dbReference>
<protein>
    <submittedName>
        <fullName evidence="1">Uncharacterized protein</fullName>
    </submittedName>
</protein>
<organism evidence="1 2">
    <name type="scientific">Acetobacter oeni</name>
    <dbReference type="NCBI Taxonomy" id="304077"/>
    <lineage>
        <taxon>Bacteria</taxon>
        <taxon>Pseudomonadati</taxon>
        <taxon>Pseudomonadota</taxon>
        <taxon>Alphaproteobacteria</taxon>
        <taxon>Acetobacterales</taxon>
        <taxon>Acetobacteraceae</taxon>
        <taxon>Acetobacter</taxon>
    </lineage>
</organism>
<comment type="caution">
    <text evidence="1">The sequence shown here is derived from an EMBL/GenBank/DDBJ whole genome shotgun (WGS) entry which is preliminary data.</text>
</comment>
<dbReference type="EMBL" id="BJYG01000012">
    <property type="protein sequence ID" value="GEN62925.1"/>
    <property type="molecule type" value="Genomic_DNA"/>
</dbReference>
<sequence length="165" mass="17908">MSENATPVLDGVLAGLAWPWAMFWQLLSYTSQQTRLQSSTGNFIDMAAADYFGDNLPRLSGETDSAYILRIQNEFLAQRNTRAALEYQISQIVSGALIFEPWRASDCVCEGRDTYGSASTRYGSRTSPGTVFVQCPAGADSEDVSAAIIKTKAEGIDVFIAIASD</sequence>
<evidence type="ECO:0000313" key="1">
    <source>
        <dbReference type="EMBL" id="GEN62925.1"/>
    </source>
</evidence>
<keyword evidence="2" id="KW-1185">Reference proteome</keyword>
<dbReference type="AlphaFoldDB" id="A0A511XJ00"/>
<evidence type="ECO:0000313" key="2">
    <source>
        <dbReference type="Proteomes" id="UP000321746"/>
    </source>
</evidence>
<proteinExistence type="predicted"/>
<accession>A0A511XJ00</accession>
<name>A0A511XJ00_9PROT</name>
<reference evidence="1 2" key="1">
    <citation type="submission" date="2019-07" db="EMBL/GenBank/DDBJ databases">
        <title>Whole genome shotgun sequence of Acetobacter oeni NBRC 105207.</title>
        <authorList>
            <person name="Hosoyama A."/>
            <person name="Uohara A."/>
            <person name="Ohji S."/>
            <person name="Ichikawa N."/>
        </authorList>
    </citation>
    <scope>NUCLEOTIDE SEQUENCE [LARGE SCALE GENOMIC DNA]</scope>
    <source>
        <strain evidence="1 2">NBRC 105207</strain>
    </source>
</reference>
<gene>
    <name evidence="1" type="ORF">AOE01nite_11490</name>
</gene>